<dbReference type="KEGG" id="cpso:CPPEL_08020"/>
<dbReference type="RefSeq" id="WP_123960599.1">
    <property type="nucleotide sequence ID" value="NZ_CP033898.1"/>
</dbReference>
<evidence type="ECO:0000313" key="3">
    <source>
        <dbReference type="EMBL" id="AZA09711.1"/>
    </source>
</evidence>
<accession>A0A3G6IVA1</accession>
<feature type="signal peptide" evidence="2">
    <location>
        <begin position="1"/>
        <end position="25"/>
    </location>
</feature>
<feature type="region of interest" description="Disordered" evidence="1">
    <location>
        <begin position="229"/>
        <end position="258"/>
    </location>
</feature>
<keyword evidence="2" id="KW-0732">Signal</keyword>
<gene>
    <name evidence="3" type="ORF">CPPEL_08020</name>
</gene>
<feature type="chain" id="PRO_5018042830" evidence="2">
    <location>
        <begin position="26"/>
        <end position="258"/>
    </location>
</feature>
<evidence type="ECO:0000256" key="2">
    <source>
        <dbReference type="SAM" id="SignalP"/>
    </source>
</evidence>
<keyword evidence="4" id="KW-1185">Reference proteome</keyword>
<proteinExistence type="predicted"/>
<sequence length="258" mass="26253" precursor="true">MKSFTRFTSVAAALSLGALALPAHAANVVPGAETTAEVVITDSTALEVTVDPADAAATAISGKVRNTSEETFVCAGAKGTDATAGDVAPAELVAKSAAYYQAHLYRVAPELPVKSPELPIFGQLNLGTLDLGSSQGALQGSGPLLGQANGIRNTIAKEYSDARMAGHVGLIKKFTIPAGETVEFEAALPAPAKGARTDFQAAAFLMCTPSESKQPHVFTGYEGGSPAKFLGSSSLPKLPAKPENEPPAAASTNGEDEA</sequence>
<dbReference type="OrthoDB" id="4772838at2"/>
<organism evidence="3 4">
    <name type="scientific">Corynebacterium pseudopelargi</name>
    <dbReference type="NCBI Taxonomy" id="2080757"/>
    <lineage>
        <taxon>Bacteria</taxon>
        <taxon>Bacillati</taxon>
        <taxon>Actinomycetota</taxon>
        <taxon>Actinomycetes</taxon>
        <taxon>Mycobacteriales</taxon>
        <taxon>Corynebacteriaceae</taxon>
        <taxon>Corynebacterium</taxon>
    </lineage>
</organism>
<name>A0A3G6IVA1_9CORY</name>
<reference evidence="3 4" key="1">
    <citation type="submission" date="2018-11" db="EMBL/GenBank/DDBJ databases">
        <authorList>
            <person name="Kleinhagauer T."/>
            <person name="Glaeser S.P."/>
            <person name="Spergser J."/>
            <person name="Ruckert C."/>
            <person name="Kaempfer P."/>
            <person name="Busse H.-J."/>
        </authorList>
    </citation>
    <scope>NUCLEOTIDE SEQUENCE [LARGE SCALE GENOMIC DNA]</scope>
    <source>
        <strain evidence="3 4">812CH</strain>
    </source>
</reference>
<evidence type="ECO:0000313" key="4">
    <source>
        <dbReference type="Proteomes" id="UP000271426"/>
    </source>
</evidence>
<evidence type="ECO:0000256" key="1">
    <source>
        <dbReference type="SAM" id="MobiDB-lite"/>
    </source>
</evidence>
<dbReference type="EMBL" id="CP033898">
    <property type="protein sequence ID" value="AZA09711.1"/>
    <property type="molecule type" value="Genomic_DNA"/>
</dbReference>
<protein>
    <submittedName>
        <fullName evidence="3">Uncharacterized protein</fullName>
    </submittedName>
</protein>
<dbReference type="Proteomes" id="UP000271426">
    <property type="component" value="Chromosome"/>
</dbReference>
<dbReference type="AlphaFoldDB" id="A0A3G6IVA1"/>